<accession>A0ABU6V3D5</accession>
<feature type="non-terminal residue" evidence="1">
    <location>
        <position position="1"/>
    </location>
</feature>
<dbReference type="EMBL" id="JASCZI010132067">
    <property type="protein sequence ID" value="MED6167000.1"/>
    <property type="molecule type" value="Genomic_DNA"/>
</dbReference>
<evidence type="ECO:0000313" key="2">
    <source>
        <dbReference type="Proteomes" id="UP001341840"/>
    </source>
</evidence>
<name>A0ABU6V3D5_9FABA</name>
<keyword evidence="2" id="KW-1185">Reference proteome</keyword>
<evidence type="ECO:0000313" key="1">
    <source>
        <dbReference type="EMBL" id="MED6167000.1"/>
    </source>
</evidence>
<organism evidence="1 2">
    <name type="scientific">Stylosanthes scabra</name>
    <dbReference type="NCBI Taxonomy" id="79078"/>
    <lineage>
        <taxon>Eukaryota</taxon>
        <taxon>Viridiplantae</taxon>
        <taxon>Streptophyta</taxon>
        <taxon>Embryophyta</taxon>
        <taxon>Tracheophyta</taxon>
        <taxon>Spermatophyta</taxon>
        <taxon>Magnoliopsida</taxon>
        <taxon>eudicotyledons</taxon>
        <taxon>Gunneridae</taxon>
        <taxon>Pentapetalae</taxon>
        <taxon>rosids</taxon>
        <taxon>fabids</taxon>
        <taxon>Fabales</taxon>
        <taxon>Fabaceae</taxon>
        <taxon>Papilionoideae</taxon>
        <taxon>50 kb inversion clade</taxon>
        <taxon>dalbergioids sensu lato</taxon>
        <taxon>Dalbergieae</taxon>
        <taxon>Pterocarpus clade</taxon>
        <taxon>Stylosanthes</taxon>
    </lineage>
</organism>
<proteinExistence type="predicted"/>
<sequence length="107" mass="12634">ELQQDEAMQKIKATHERFNVLRNTNQEFELQEIQGIMQGSNVGKVQQHTAQVMHQMMEETQPSTDIVQQRNDEVMQQKIQEEKQQDILLQQNIQNEMKQEKRVAAET</sequence>
<reference evidence="1 2" key="1">
    <citation type="journal article" date="2023" name="Plants (Basel)">
        <title>Bridging the Gap: Combining Genomics and Transcriptomics Approaches to Understand Stylosanthes scabra, an Orphan Legume from the Brazilian Caatinga.</title>
        <authorList>
            <person name="Ferreira-Neto J.R.C."/>
            <person name="da Silva M.D."/>
            <person name="Binneck E."/>
            <person name="de Melo N.F."/>
            <person name="da Silva R.H."/>
            <person name="de Melo A.L.T.M."/>
            <person name="Pandolfi V."/>
            <person name="Bustamante F.O."/>
            <person name="Brasileiro-Vidal A.C."/>
            <person name="Benko-Iseppon A.M."/>
        </authorList>
    </citation>
    <scope>NUCLEOTIDE SEQUENCE [LARGE SCALE GENOMIC DNA]</scope>
    <source>
        <tissue evidence="1">Leaves</tissue>
    </source>
</reference>
<protein>
    <submittedName>
        <fullName evidence="1">Uncharacterized protein</fullName>
    </submittedName>
</protein>
<gene>
    <name evidence="1" type="ORF">PIB30_114870</name>
</gene>
<dbReference type="Proteomes" id="UP001341840">
    <property type="component" value="Unassembled WGS sequence"/>
</dbReference>
<comment type="caution">
    <text evidence="1">The sequence shown here is derived from an EMBL/GenBank/DDBJ whole genome shotgun (WGS) entry which is preliminary data.</text>
</comment>